<proteinExistence type="predicted"/>
<feature type="transmembrane region" description="Helical" evidence="5">
    <location>
        <begin position="170"/>
        <end position="188"/>
    </location>
</feature>
<dbReference type="EMBL" id="LVXZ01000054">
    <property type="protein sequence ID" value="OAP91999.1"/>
    <property type="molecule type" value="Genomic_DNA"/>
</dbReference>
<comment type="subcellular location">
    <subcellularLocation>
        <location evidence="1">Membrane</location>
        <topology evidence="1">Multi-pass membrane protein</topology>
    </subcellularLocation>
</comment>
<dbReference type="RefSeq" id="WP_064218595.1">
    <property type="nucleotide sequence ID" value="NZ_LVXZ01000054.1"/>
</dbReference>
<protein>
    <submittedName>
        <fullName evidence="6">Amino acid permease</fullName>
    </submittedName>
</protein>
<evidence type="ECO:0000256" key="4">
    <source>
        <dbReference type="ARBA" id="ARBA00023136"/>
    </source>
</evidence>
<comment type="caution">
    <text evidence="6">The sequence shown here is derived from an EMBL/GenBank/DDBJ whole genome shotgun (WGS) entry which is preliminary data.</text>
</comment>
<evidence type="ECO:0000256" key="1">
    <source>
        <dbReference type="ARBA" id="ARBA00004141"/>
    </source>
</evidence>
<dbReference type="Proteomes" id="UP000078302">
    <property type="component" value="Unassembled WGS sequence"/>
</dbReference>
<dbReference type="AlphaFoldDB" id="A0A179BKV3"/>
<feature type="transmembrane region" description="Helical" evidence="5">
    <location>
        <begin position="21"/>
        <end position="42"/>
    </location>
</feature>
<gene>
    <name evidence="6" type="ORF">A4H96_05140</name>
</gene>
<keyword evidence="4 5" id="KW-0472">Membrane</keyword>
<keyword evidence="7" id="KW-1185">Reference proteome</keyword>
<keyword evidence="2 5" id="KW-0812">Transmembrane</keyword>
<feature type="transmembrane region" description="Helical" evidence="5">
    <location>
        <begin position="373"/>
        <end position="395"/>
    </location>
</feature>
<feature type="transmembrane region" description="Helical" evidence="5">
    <location>
        <begin position="239"/>
        <end position="266"/>
    </location>
</feature>
<feature type="transmembrane region" description="Helical" evidence="5">
    <location>
        <begin position="286"/>
        <end position="306"/>
    </location>
</feature>
<evidence type="ECO:0000256" key="5">
    <source>
        <dbReference type="SAM" id="Phobius"/>
    </source>
</evidence>
<dbReference type="Gene3D" id="1.20.1740.10">
    <property type="entry name" value="Amino acid/polyamine transporter I"/>
    <property type="match status" value="1"/>
</dbReference>
<name>A0A179BKV3_ACIFR</name>
<accession>A0A179BKV3</accession>
<evidence type="ECO:0000256" key="2">
    <source>
        <dbReference type="ARBA" id="ARBA00022692"/>
    </source>
</evidence>
<reference evidence="6 7" key="1">
    <citation type="submission" date="2016-04" db="EMBL/GenBank/DDBJ databases">
        <title>Acidithiobacillus ferrooxidans genome sequencing and assembly.</title>
        <authorList>
            <person name="Zhou Z."/>
        </authorList>
    </citation>
    <scope>NUCLEOTIDE SEQUENCE [LARGE SCALE GENOMIC DNA]</scope>
    <source>
        <strain evidence="6 7">BY0502</strain>
    </source>
</reference>
<dbReference type="PIRSF" id="PIRSF006060">
    <property type="entry name" value="AA_transporter"/>
    <property type="match status" value="1"/>
</dbReference>
<keyword evidence="3 5" id="KW-1133">Transmembrane helix</keyword>
<feature type="transmembrane region" description="Helical" evidence="5">
    <location>
        <begin position="54"/>
        <end position="75"/>
    </location>
</feature>
<feature type="transmembrane region" description="Helical" evidence="5">
    <location>
        <begin position="208"/>
        <end position="227"/>
    </location>
</feature>
<evidence type="ECO:0000256" key="3">
    <source>
        <dbReference type="ARBA" id="ARBA00022989"/>
    </source>
</evidence>
<dbReference type="Pfam" id="PF13520">
    <property type="entry name" value="AA_permease_2"/>
    <property type="match status" value="1"/>
</dbReference>
<sequence length="540" mass="58522">MPRFKPVARKYQLHREGGLTGLLFACVGASIGSGWLFGPLYTAELAGPLSIGSWLIGAVAILLLALVFAELAPLIPRAGAVVHLAHVGNGPIVGHLWSWILFLSYAAIAPIEVMAVLTYANNYLPGFLQPHTGLLNVWGFGTALLLLAIFVALNFLAVRLVLKINNTATVWKLTVPLLTVILLISISWHPGNFAVRAVNQGTDLHGMFAAVASGGVIFSLLGFRHAIDLAGESRNPRRDVPIAVIGSVLIASAIYIGLQVAFLGAVNPQDLMHGGWQNLRFHGINGPFAALATAIGIGWLAMLLYVDAFVSPAGTALIYTTTAARVALATAETGAAPQWVSSINRFGAPWVSLILLYVVGAVFFFPFPSWQKMVGYIASMTVLSYVIGPIALLQLRRALPEGDRPFRLWWAPVLAPLAFVVASWIVFWSGLHTLNFIFSTLFGLLAIYAITGIWRNGRWSEMGWRQYLCWVIPYFCGLWLISWIGPKSLGGIGTLTFFPSMGVVAVLSVSIFYVALHQAVSDQQINAYMLQFTYEIGHAP</sequence>
<feature type="transmembrane region" description="Helical" evidence="5">
    <location>
        <begin position="407"/>
        <end position="428"/>
    </location>
</feature>
<feature type="transmembrane region" description="Helical" evidence="5">
    <location>
        <begin position="467"/>
        <end position="485"/>
    </location>
</feature>
<feature type="transmembrane region" description="Helical" evidence="5">
    <location>
        <begin position="96"/>
        <end position="117"/>
    </location>
</feature>
<feature type="transmembrane region" description="Helical" evidence="5">
    <location>
        <begin position="497"/>
        <end position="516"/>
    </location>
</feature>
<dbReference type="InterPro" id="IPR002293">
    <property type="entry name" value="AA/rel_permease1"/>
</dbReference>
<dbReference type="GO" id="GO:0022857">
    <property type="term" value="F:transmembrane transporter activity"/>
    <property type="evidence" value="ECO:0007669"/>
    <property type="project" value="InterPro"/>
</dbReference>
<feature type="transmembrane region" description="Helical" evidence="5">
    <location>
        <begin position="137"/>
        <end position="158"/>
    </location>
</feature>
<dbReference type="GO" id="GO:0016020">
    <property type="term" value="C:membrane"/>
    <property type="evidence" value="ECO:0007669"/>
    <property type="project" value="UniProtKB-SubCell"/>
</dbReference>
<evidence type="ECO:0000313" key="6">
    <source>
        <dbReference type="EMBL" id="OAP91999.1"/>
    </source>
</evidence>
<organism evidence="6 7">
    <name type="scientific">Acidithiobacillus ferrooxidans</name>
    <name type="common">Thiobacillus ferrooxidans</name>
    <dbReference type="NCBI Taxonomy" id="920"/>
    <lineage>
        <taxon>Bacteria</taxon>
        <taxon>Pseudomonadati</taxon>
        <taxon>Pseudomonadota</taxon>
        <taxon>Acidithiobacillia</taxon>
        <taxon>Acidithiobacillales</taxon>
        <taxon>Acidithiobacillaceae</taxon>
        <taxon>Acidithiobacillus</taxon>
    </lineage>
</organism>
<dbReference type="InterPro" id="IPR052962">
    <property type="entry name" value="AA_Transporter_AGT"/>
</dbReference>
<dbReference type="PANTHER" id="PTHR47547:SF1">
    <property type="entry name" value="ASPARTATE-PROTON SYMPORTER"/>
    <property type="match status" value="1"/>
</dbReference>
<feature type="transmembrane region" description="Helical" evidence="5">
    <location>
        <begin position="348"/>
        <end position="367"/>
    </location>
</feature>
<dbReference type="PANTHER" id="PTHR47547">
    <property type="match status" value="1"/>
</dbReference>
<feature type="transmembrane region" description="Helical" evidence="5">
    <location>
        <begin position="434"/>
        <end position="455"/>
    </location>
</feature>
<evidence type="ECO:0000313" key="7">
    <source>
        <dbReference type="Proteomes" id="UP000078302"/>
    </source>
</evidence>
<dbReference type="OrthoDB" id="9762947at2"/>